<keyword evidence="3" id="KW-0677">Repeat</keyword>
<evidence type="ECO:0000313" key="8">
    <source>
        <dbReference type="Proteomes" id="UP001209570"/>
    </source>
</evidence>
<feature type="repeat" description="TPR" evidence="5">
    <location>
        <begin position="295"/>
        <end position="328"/>
    </location>
</feature>
<evidence type="ECO:0000256" key="3">
    <source>
        <dbReference type="ARBA" id="ARBA00022737"/>
    </source>
</evidence>
<feature type="compositionally biased region" description="Acidic residues" evidence="6">
    <location>
        <begin position="383"/>
        <end position="393"/>
    </location>
</feature>
<dbReference type="GO" id="GO:0005739">
    <property type="term" value="C:mitochondrion"/>
    <property type="evidence" value="ECO:0007669"/>
    <property type="project" value="TreeGrafter"/>
</dbReference>
<feature type="region of interest" description="Disordered" evidence="6">
    <location>
        <begin position="179"/>
        <end position="203"/>
    </location>
</feature>
<dbReference type="SMART" id="SM00028">
    <property type="entry name" value="TPR"/>
    <property type="match status" value="3"/>
</dbReference>
<feature type="region of interest" description="Disordered" evidence="6">
    <location>
        <begin position="350"/>
        <end position="412"/>
    </location>
</feature>
<evidence type="ECO:0000313" key="7">
    <source>
        <dbReference type="EMBL" id="KAJ0402712.1"/>
    </source>
</evidence>
<dbReference type="InterPro" id="IPR019734">
    <property type="entry name" value="TPR_rpt"/>
</dbReference>
<dbReference type="Proteomes" id="UP001209570">
    <property type="component" value="Unassembled WGS sequence"/>
</dbReference>
<evidence type="ECO:0000256" key="1">
    <source>
        <dbReference type="ARBA" id="ARBA00004496"/>
    </source>
</evidence>
<keyword evidence="4 5" id="KW-0802">TPR repeat</keyword>
<comment type="caution">
    <text evidence="7">The sequence shown here is derived from an EMBL/GenBank/DDBJ whole genome shotgun (WGS) entry which is preliminary data.</text>
</comment>
<comment type="subcellular location">
    <subcellularLocation>
        <location evidence="1">Cytoplasm</location>
    </subcellularLocation>
</comment>
<protein>
    <submittedName>
        <fullName evidence="7">Uncharacterized protein</fullName>
    </submittedName>
</protein>
<evidence type="ECO:0000256" key="5">
    <source>
        <dbReference type="PROSITE-ProRule" id="PRU00339"/>
    </source>
</evidence>
<gene>
    <name evidence="7" type="ORF">P43SY_007854</name>
</gene>
<dbReference type="InterPro" id="IPR051982">
    <property type="entry name" value="CiliaryAsmbly_MitoImport"/>
</dbReference>
<dbReference type="GO" id="GO:0031072">
    <property type="term" value="F:heat shock protein binding"/>
    <property type="evidence" value="ECO:0007669"/>
    <property type="project" value="TreeGrafter"/>
</dbReference>
<dbReference type="PROSITE" id="PS50293">
    <property type="entry name" value="TPR_REGION"/>
    <property type="match status" value="1"/>
</dbReference>
<proteinExistence type="predicted"/>
<keyword evidence="2" id="KW-0963">Cytoplasm</keyword>
<dbReference type="Pfam" id="PF00515">
    <property type="entry name" value="TPR_1"/>
    <property type="match status" value="2"/>
</dbReference>
<dbReference type="PANTHER" id="PTHR45984">
    <property type="entry name" value="RNA (RNA) POLYMERASE II ASSOCIATED PROTEIN HOMOLOG"/>
    <property type="match status" value="1"/>
</dbReference>
<evidence type="ECO:0000256" key="4">
    <source>
        <dbReference type="ARBA" id="ARBA00022803"/>
    </source>
</evidence>
<evidence type="ECO:0000256" key="2">
    <source>
        <dbReference type="ARBA" id="ARBA00022490"/>
    </source>
</evidence>
<feature type="compositionally biased region" description="Basic and acidic residues" evidence="6">
    <location>
        <begin position="370"/>
        <end position="382"/>
    </location>
</feature>
<dbReference type="InterPro" id="IPR011990">
    <property type="entry name" value="TPR-like_helical_dom_sf"/>
</dbReference>
<feature type="repeat" description="TPR" evidence="5">
    <location>
        <begin position="261"/>
        <end position="294"/>
    </location>
</feature>
<dbReference type="EMBL" id="JAKCXM010000096">
    <property type="protein sequence ID" value="KAJ0402712.1"/>
    <property type="molecule type" value="Genomic_DNA"/>
</dbReference>
<accession>A0AAD5M337</accession>
<evidence type="ECO:0000256" key="6">
    <source>
        <dbReference type="SAM" id="MobiDB-lite"/>
    </source>
</evidence>
<reference evidence="7" key="1">
    <citation type="submission" date="2021-12" db="EMBL/GenBank/DDBJ databases">
        <title>Prjna785345.</title>
        <authorList>
            <person name="Rujirawat T."/>
            <person name="Krajaejun T."/>
        </authorList>
    </citation>
    <scope>NUCLEOTIDE SEQUENCE</scope>
    <source>
        <strain evidence="7">Pi057C3</strain>
    </source>
</reference>
<organism evidence="7 8">
    <name type="scientific">Pythium insidiosum</name>
    <name type="common">Pythiosis disease agent</name>
    <dbReference type="NCBI Taxonomy" id="114742"/>
    <lineage>
        <taxon>Eukaryota</taxon>
        <taxon>Sar</taxon>
        <taxon>Stramenopiles</taxon>
        <taxon>Oomycota</taxon>
        <taxon>Peronosporomycetes</taxon>
        <taxon>Pythiales</taxon>
        <taxon>Pythiaceae</taxon>
        <taxon>Pythium</taxon>
    </lineage>
</organism>
<dbReference type="GO" id="GO:0005829">
    <property type="term" value="C:cytosol"/>
    <property type="evidence" value="ECO:0007669"/>
    <property type="project" value="TreeGrafter"/>
</dbReference>
<dbReference type="SUPFAM" id="SSF48452">
    <property type="entry name" value="TPR-like"/>
    <property type="match status" value="1"/>
</dbReference>
<keyword evidence="8" id="KW-1185">Reference proteome</keyword>
<dbReference type="Gene3D" id="1.25.40.10">
    <property type="entry name" value="Tetratricopeptide repeat domain"/>
    <property type="match status" value="1"/>
</dbReference>
<dbReference type="AlphaFoldDB" id="A0AAD5M337"/>
<dbReference type="PROSITE" id="PS50005">
    <property type="entry name" value="TPR"/>
    <property type="match status" value="2"/>
</dbReference>
<sequence>MTFHACQGPDQDVDFFSLHNRKKKEINVDMLDYGFVERCNDLDELKGILALLRSGKEGRYPHLETFTEDRILALLPEKERLKIQRMRATPSQEELSSEKAKLSDWAAEIDGKHRSLQELKRSSKRLPPVRGQAPNVETASTKPLITEVTQKERKKAIPAYDFRAWEKFDVDAAIADIEREDQMTQEEARRQREAKEKRDRERQKELASLPSYVVLDELTAAEREVYALHEKQKGNESFKANENEEAVLYYTRSMAFDDTNAVIYANRAMAHLRLKNFAQAEDDCTRAVLLDPTYFKAWTRRGMTRFRRGKYAEAIEDFEHALMIEPGNKEVEKLLKKTMDKWKEIDGRVEGNQATNDDCPDTMRQATQERPAEEKPFKRFEIIEEDDEDDDANDPNAVEQGAPFQRFEILEE</sequence>
<dbReference type="PANTHER" id="PTHR45984:SF1">
    <property type="entry name" value="SPAG1 AXONEMAL DYNEIN ASSEMBLY FACTOR"/>
    <property type="match status" value="1"/>
</dbReference>
<dbReference type="GO" id="GO:0006626">
    <property type="term" value="P:protein targeting to mitochondrion"/>
    <property type="evidence" value="ECO:0007669"/>
    <property type="project" value="TreeGrafter"/>
</dbReference>
<name>A0AAD5M337_PYTIN</name>